<dbReference type="EMBL" id="FNFV01000005">
    <property type="protein sequence ID" value="SDK89048.1"/>
    <property type="molecule type" value="Genomic_DNA"/>
</dbReference>
<feature type="region of interest" description="Disordered" evidence="1">
    <location>
        <begin position="237"/>
        <end position="281"/>
    </location>
</feature>
<evidence type="ECO:0000313" key="4">
    <source>
        <dbReference type="Proteomes" id="UP000199328"/>
    </source>
</evidence>
<evidence type="ECO:0000256" key="1">
    <source>
        <dbReference type="SAM" id="MobiDB-lite"/>
    </source>
</evidence>
<gene>
    <name evidence="3" type="ORF">SAMN05216257_105244</name>
</gene>
<name>A0A1G9FKU4_9RHOB</name>
<dbReference type="InterPro" id="IPR036465">
    <property type="entry name" value="vWFA_dom_sf"/>
</dbReference>
<dbReference type="Pfam" id="PF06707">
    <property type="entry name" value="DUF1194"/>
    <property type="match status" value="1"/>
</dbReference>
<dbReference type="Proteomes" id="UP000199328">
    <property type="component" value="Unassembled WGS sequence"/>
</dbReference>
<evidence type="ECO:0000256" key="2">
    <source>
        <dbReference type="SAM" id="SignalP"/>
    </source>
</evidence>
<reference evidence="4" key="1">
    <citation type="submission" date="2016-10" db="EMBL/GenBank/DDBJ databases">
        <authorList>
            <person name="Varghese N."/>
            <person name="Submissions S."/>
        </authorList>
    </citation>
    <scope>NUCLEOTIDE SEQUENCE [LARGE SCALE GENOMIC DNA]</scope>
    <source>
        <strain evidence="4">CGMCC 1.10789</strain>
    </source>
</reference>
<evidence type="ECO:0000313" key="3">
    <source>
        <dbReference type="EMBL" id="SDK89048.1"/>
    </source>
</evidence>
<feature type="chain" id="PRO_5011563533" description="VWFA domain-containing protein" evidence="2">
    <location>
        <begin position="23"/>
        <end position="281"/>
    </location>
</feature>
<dbReference type="SUPFAM" id="SSF53300">
    <property type="entry name" value="vWA-like"/>
    <property type="match status" value="1"/>
</dbReference>
<organism evidence="3 4">
    <name type="scientific">Meinhardsimonia xiamenensis</name>
    <dbReference type="NCBI Taxonomy" id="990712"/>
    <lineage>
        <taxon>Bacteria</taxon>
        <taxon>Pseudomonadati</taxon>
        <taxon>Pseudomonadota</taxon>
        <taxon>Alphaproteobacteria</taxon>
        <taxon>Rhodobacterales</taxon>
        <taxon>Paracoccaceae</taxon>
        <taxon>Meinhardsimonia</taxon>
    </lineage>
</organism>
<keyword evidence="2" id="KW-0732">Signal</keyword>
<dbReference type="AlphaFoldDB" id="A0A1G9FKU4"/>
<keyword evidence="4" id="KW-1185">Reference proteome</keyword>
<dbReference type="InterPro" id="IPR010607">
    <property type="entry name" value="DUF1194"/>
</dbReference>
<proteinExistence type="predicted"/>
<feature type="signal peptide" evidence="2">
    <location>
        <begin position="1"/>
        <end position="22"/>
    </location>
</feature>
<evidence type="ECO:0008006" key="5">
    <source>
        <dbReference type="Google" id="ProtNLM"/>
    </source>
</evidence>
<accession>A0A1G9FKU4</accession>
<dbReference type="OrthoDB" id="9792179at2"/>
<protein>
    <recommendedName>
        <fullName evidence="5">VWFA domain-containing protein</fullName>
    </recommendedName>
</protein>
<dbReference type="STRING" id="990712.SAMN05216257_105244"/>
<sequence length="281" mass="29648">MRRAALTLAAALMLAPGAPAHAACRLALALALDVSSSVDAEEDALQRGGLARALLAPRVQAAFFSVPGESVALGAYEWSGRYQQTVILPWTPIDSPAALRAAAATIAASRRAHSRFPTALGYALGFGAGFLREAPDCLFRTLDVSGDGRNNEGFPPALAYRHFPFEGVTVNGLAIAGGPEDIAAYYRAELIHGPGAFVEEAAGYADYERAMRRKLERELRAPALGGGMPPALRAAALNDTGLADPHRRPAAGARSRVPQPQPPPAPTEDRPDRPPRPLPPR</sequence>
<dbReference type="RefSeq" id="WP_092500820.1">
    <property type="nucleotide sequence ID" value="NZ_FNFV01000005.1"/>
</dbReference>